<accession>A0A1J0GGJ7</accession>
<dbReference type="PANTHER" id="PTHR30005:SF0">
    <property type="entry name" value="RETROGRADE REGULATION PROTEIN 2"/>
    <property type="match status" value="1"/>
</dbReference>
<dbReference type="Pfam" id="PF02541">
    <property type="entry name" value="Ppx-GppA"/>
    <property type="match status" value="1"/>
</dbReference>
<dbReference type="EMBL" id="CP015756">
    <property type="protein sequence ID" value="APC40427.1"/>
    <property type="molecule type" value="Genomic_DNA"/>
</dbReference>
<keyword evidence="4" id="KW-0378">Hydrolase</keyword>
<evidence type="ECO:0000256" key="5">
    <source>
        <dbReference type="ARBA" id="ARBA00047607"/>
    </source>
</evidence>
<name>A0A1J0GGJ7_9CLOT</name>
<feature type="domain" description="Ppx/GppA phosphatase C-terminal" evidence="7">
    <location>
        <begin position="319"/>
        <end position="443"/>
    </location>
</feature>
<evidence type="ECO:0000259" key="6">
    <source>
        <dbReference type="Pfam" id="PF02541"/>
    </source>
</evidence>
<dbReference type="AlphaFoldDB" id="A0A1J0GGJ7"/>
<dbReference type="EC" id="3.6.1.11" evidence="2"/>
<dbReference type="SUPFAM" id="SSF109604">
    <property type="entry name" value="HD-domain/PDEase-like"/>
    <property type="match status" value="1"/>
</dbReference>
<protein>
    <recommendedName>
        <fullName evidence="3">Exopolyphosphatase</fullName>
        <ecNumber evidence="2">3.6.1.11</ecNumber>
    </recommendedName>
</protein>
<organism evidence="8 9">
    <name type="scientific">Clostridium estertheticum subsp. estertheticum</name>
    <dbReference type="NCBI Taxonomy" id="1552"/>
    <lineage>
        <taxon>Bacteria</taxon>
        <taxon>Bacillati</taxon>
        <taxon>Bacillota</taxon>
        <taxon>Clostridia</taxon>
        <taxon>Eubacteriales</taxon>
        <taxon>Clostridiaceae</taxon>
        <taxon>Clostridium</taxon>
    </lineage>
</organism>
<comment type="catalytic activity">
    <reaction evidence="5">
        <text>[phosphate](n) + H2O = [phosphate](n-1) + phosphate + H(+)</text>
        <dbReference type="Rhea" id="RHEA:21528"/>
        <dbReference type="Rhea" id="RHEA-COMP:9859"/>
        <dbReference type="Rhea" id="RHEA-COMP:14279"/>
        <dbReference type="ChEBI" id="CHEBI:15377"/>
        <dbReference type="ChEBI" id="CHEBI:15378"/>
        <dbReference type="ChEBI" id="CHEBI:16838"/>
        <dbReference type="ChEBI" id="CHEBI:43474"/>
        <dbReference type="EC" id="3.6.1.11"/>
    </reaction>
</comment>
<proteinExistence type="inferred from homology"/>
<dbReference type="InterPro" id="IPR030673">
    <property type="entry name" value="PyroPPase_GppA_Ppx"/>
</dbReference>
<dbReference type="CDD" id="cd24052">
    <property type="entry name" value="ASKHA_NBD_HpPPX-GppA-like"/>
    <property type="match status" value="1"/>
</dbReference>
<evidence type="ECO:0000256" key="3">
    <source>
        <dbReference type="ARBA" id="ARBA00020416"/>
    </source>
</evidence>
<comment type="similarity">
    <text evidence="1">Belongs to the GppA/Ppx family.</text>
</comment>
<keyword evidence="9" id="KW-1185">Reference proteome</keyword>
<dbReference type="PANTHER" id="PTHR30005">
    <property type="entry name" value="EXOPOLYPHOSPHATASE"/>
    <property type="match status" value="1"/>
</dbReference>
<dbReference type="InterPro" id="IPR003695">
    <property type="entry name" value="Ppx_GppA_N"/>
</dbReference>
<gene>
    <name evidence="8" type="ORF">A7L45_10290</name>
</gene>
<reference evidence="9" key="1">
    <citation type="journal article" date="2016" name="Front. Microbiol.">
        <title>Complete Genome Sequence of Clostridium estertheticum DSM 8809, a Microbe Identified in Spoiled Vacuum Packed Beef.</title>
        <authorList>
            <person name="Yu Z."/>
            <person name="Gunn L."/>
            <person name="Brennan E."/>
            <person name="Reid R."/>
            <person name="Wall P.G."/>
            <person name="Gaora O.P."/>
            <person name="Hurley D."/>
            <person name="Bolton D."/>
            <person name="Fanning S."/>
        </authorList>
    </citation>
    <scope>NUCLEOTIDE SEQUENCE [LARGE SCALE GENOMIC DNA]</scope>
    <source>
        <strain evidence="9">DSM 8809</strain>
    </source>
</reference>
<dbReference type="Gene3D" id="1.10.3210.10">
    <property type="entry name" value="Hypothetical protein af1432"/>
    <property type="match status" value="1"/>
</dbReference>
<sequence>MKKIAIIDIGSNSIRLVIVQINKDNSFRIVDEIKRSVRLGKDITIDGELNPSRIDNAISTLAFFKRLCFIQDISEILAVATEAVRKATNQIEFLNRVKLELSIDIRVLTGIEEAYYDYFGAINSMDFSDALIMDIGGSSSELILVKNRKLKASISLPFGAINLTEKFSLQKVMNEESEAEIKTFFTSIYNDIPWLKEVNDIPIIGIGGTIRNIGKLHKRKTNYPIDNLHNYIIPTNEVIAIYDQVKVKDSYQRKKLKGLSKERADIFVGAAASLVSLIEYLDIKELHVSGSGLRDGVLYEYIFNSKIPLDDVLDFSLNNHLLNYKIDIKHPSHVWMLTKTLYNELDAIIDIKINPYKILKTAAMLHDIGIVISYFDHHKHSSYMIANSKINGLTHKEQLMASYVAALHRKNEFKIDLKLYQNLITKQDLEIIDKLSVLLHISESLDSCLNGNIQFISCDIRLDTVTITVDAKADPLLEISAAMQCCSSFEKTYNKKLIIK</sequence>
<feature type="domain" description="Ppx/GppA phosphatase N-terminal" evidence="6">
    <location>
        <begin position="18"/>
        <end position="300"/>
    </location>
</feature>
<dbReference type="Gene3D" id="3.30.420.150">
    <property type="entry name" value="Exopolyphosphatase. Domain 2"/>
    <property type="match status" value="1"/>
</dbReference>
<dbReference type="OrthoDB" id="9807195at2"/>
<dbReference type="STRING" id="1552.A7L45_10290"/>
<dbReference type="InterPro" id="IPR050273">
    <property type="entry name" value="GppA/Ppx_hydrolase"/>
</dbReference>
<dbReference type="GO" id="GO:0006357">
    <property type="term" value="P:regulation of transcription by RNA polymerase II"/>
    <property type="evidence" value="ECO:0007669"/>
    <property type="project" value="TreeGrafter"/>
</dbReference>
<dbReference type="InterPro" id="IPR043129">
    <property type="entry name" value="ATPase_NBD"/>
</dbReference>
<dbReference type="KEGG" id="ceu:A7L45_10290"/>
<evidence type="ECO:0000256" key="1">
    <source>
        <dbReference type="ARBA" id="ARBA00007125"/>
    </source>
</evidence>
<dbReference type="Proteomes" id="UP000182569">
    <property type="component" value="Chromosome"/>
</dbReference>
<dbReference type="Pfam" id="PF21447">
    <property type="entry name" value="Ppx-GppA_III"/>
    <property type="match status" value="1"/>
</dbReference>
<dbReference type="GO" id="GO:0004309">
    <property type="term" value="F:exopolyphosphatase activity"/>
    <property type="evidence" value="ECO:0007669"/>
    <property type="project" value="UniProtKB-EC"/>
</dbReference>
<evidence type="ECO:0000256" key="2">
    <source>
        <dbReference type="ARBA" id="ARBA00012451"/>
    </source>
</evidence>
<dbReference type="NCBIfam" id="TIGR03706">
    <property type="entry name" value="exo_poly_only"/>
    <property type="match status" value="1"/>
</dbReference>
<dbReference type="SUPFAM" id="SSF53067">
    <property type="entry name" value="Actin-like ATPase domain"/>
    <property type="match status" value="2"/>
</dbReference>
<evidence type="ECO:0000259" key="7">
    <source>
        <dbReference type="Pfam" id="PF21447"/>
    </source>
</evidence>
<dbReference type="RefSeq" id="WP_071612717.1">
    <property type="nucleotide sequence ID" value="NZ_CP015756.1"/>
</dbReference>
<dbReference type="InterPro" id="IPR048950">
    <property type="entry name" value="Ppx_GppA_C"/>
</dbReference>
<dbReference type="InterPro" id="IPR022371">
    <property type="entry name" value="Exopolyphosphatase"/>
</dbReference>
<dbReference type="Gene3D" id="3.30.420.40">
    <property type="match status" value="1"/>
</dbReference>
<dbReference type="GO" id="GO:0006793">
    <property type="term" value="P:phosphorus metabolic process"/>
    <property type="evidence" value="ECO:0007669"/>
    <property type="project" value="InterPro"/>
</dbReference>
<evidence type="ECO:0000313" key="8">
    <source>
        <dbReference type="EMBL" id="APC40427.1"/>
    </source>
</evidence>
<evidence type="ECO:0000313" key="9">
    <source>
        <dbReference type="Proteomes" id="UP000182569"/>
    </source>
</evidence>
<dbReference type="PIRSF" id="PIRSF001267">
    <property type="entry name" value="Pyrophosphatase_GppA_Ppx"/>
    <property type="match status" value="1"/>
</dbReference>
<evidence type="ECO:0000256" key="4">
    <source>
        <dbReference type="ARBA" id="ARBA00022801"/>
    </source>
</evidence>